<name>T1K3F3_TETUR</name>
<feature type="region of interest" description="Disordered" evidence="4">
    <location>
        <begin position="59"/>
        <end position="100"/>
    </location>
</feature>
<dbReference type="InterPro" id="IPR019819">
    <property type="entry name" value="Carboxylesterase_B_CS"/>
</dbReference>
<feature type="compositionally biased region" description="Low complexity" evidence="4">
    <location>
        <begin position="1008"/>
        <end position="1020"/>
    </location>
</feature>
<dbReference type="Proteomes" id="UP000015104">
    <property type="component" value="Unassembled WGS sequence"/>
</dbReference>
<dbReference type="Gene3D" id="3.40.50.1820">
    <property type="entry name" value="alpha/beta hydrolase"/>
    <property type="match status" value="1"/>
</dbReference>
<feature type="compositionally biased region" description="Low complexity" evidence="4">
    <location>
        <begin position="829"/>
        <end position="840"/>
    </location>
</feature>
<protein>
    <recommendedName>
        <fullName evidence="7">Carboxylesterase type B domain-containing protein</fullName>
    </recommendedName>
</protein>
<feature type="compositionally biased region" description="Low complexity" evidence="4">
    <location>
        <begin position="59"/>
        <end position="89"/>
    </location>
</feature>
<comment type="similarity">
    <text evidence="1">Belongs to the type-B carboxylesterase/lipase family.</text>
</comment>
<evidence type="ECO:0000313" key="8">
    <source>
        <dbReference type="EnsemblMetazoa" id="tetur04g08480.1"/>
    </source>
</evidence>
<evidence type="ECO:0000256" key="3">
    <source>
        <dbReference type="ARBA" id="ARBA00023180"/>
    </source>
</evidence>
<evidence type="ECO:0000256" key="2">
    <source>
        <dbReference type="ARBA" id="ARBA00022729"/>
    </source>
</evidence>
<feature type="compositionally biased region" description="Low complexity" evidence="4">
    <location>
        <begin position="796"/>
        <end position="808"/>
    </location>
</feature>
<dbReference type="InterPro" id="IPR002018">
    <property type="entry name" value="CarbesteraseB"/>
</dbReference>
<dbReference type="PANTHER" id="PTHR43903">
    <property type="entry name" value="NEUROLIGIN"/>
    <property type="match status" value="1"/>
</dbReference>
<feature type="chain" id="PRO_5004591026" description="Carboxylesterase type B domain-containing protein" evidence="6">
    <location>
        <begin position="24"/>
        <end position="1105"/>
    </location>
</feature>
<proteinExistence type="inferred from homology"/>
<dbReference type="EMBL" id="CAEY01001379">
    <property type="status" value="NOT_ANNOTATED_CDS"/>
    <property type="molecule type" value="Genomic_DNA"/>
</dbReference>
<sequence>MKGQLFVIMFYLSSTSIWINCDSVNEPNVDSNEFDKLLSPRKVKTKYGFLQGILISLSPSSSSPSSTTSVSSPASPGSSPSSLQSPSSSENVASDRTPESPLKGYRLLNSVEAFLGVPYAAPPVNSLRFMPPVTPAHWRGTRLVNHYQPVCPQKLPKAFDAQGNIKDSPSNENLMRGNYGYFSRIIPHLSNQSEDCLYLNVYLPLPKGDSDKKLPVMVFIHGESYNWGSGNTYEGTILAAYGNIVVVTLNYRLGLFGFLPTIIDGNTRGNHGLMDIIAALHWIHDNIKEIGGDEKNVTLVGHSRGAAFVNLLMISPMSQGLFDKVILMSGSALSSWAISHRIEDYAKYLSKAVNCPNYDNILMVDCLRTKSMVELLKVDLEEDDDFYLSGFGPIIDGLVVPSDPRLVMESVNSSSSINSILANIKKASSSSFSHYSHNSVNTNIHSNGAGNNNNNGNNNDNNVNSNMKQNAFGGNKPYQLMFGVTRVEAPILFNKDEEKQGIDLDKRDSILRTLVRNMVNYYQEVITINIYIELITNSENVISLTLINEYTDWSVPSEHPINILDSLIDILGDALVVAPITRAASLHYKKLQSQLQRIKGNDKTIKIEAPSIYSYVFVYQSESYGYSARLGCVHGDELPYLFGAPLAQHYLSKSLGHFRLNYSKPELILSEMTINQWVNFVKFGNPNGIKTQSKEKLDNLVWPEYDTIQRKYLMLGMKPKIRDHYHSHRLSFWLNLIPKLERHAKDETEHLKRHSQDQEMLDKNGQVSVFERISLKFPSSLQSLGGLAGSKKKDSLSSSPSLVTSDKSATSSEPFAGSNNLDHLKESKSSSSNNENGDNLLSNQSTAFQHIINNRTIYSTALSLTIAIGIVLLTINGLIFGAVYYYINKHRVEKNGQNGRNKFSPVRYVDIQSSLEGPSALPSNLTSDHHYAGFCCENHHLCPFTGDPQTHHLTPSSSSTASAHHHHHSHLHRTESHSSPLRSPPSNGCHLSSPTSTHESHGHHLHHSGSQQATSSGSSHVTLQPSITVASLNPSSMSSSLTSSNQVTSASQQQLTSSAHQESTSNLNDSCESKLTCQCDSCYHQQSICDNGHCLTVIHEFDEHL</sequence>
<reference evidence="9" key="1">
    <citation type="submission" date="2011-08" db="EMBL/GenBank/DDBJ databases">
        <authorList>
            <person name="Rombauts S."/>
        </authorList>
    </citation>
    <scope>NUCLEOTIDE SEQUENCE</scope>
    <source>
        <strain evidence="9">London</strain>
    </source>
</reference>
<feature type="transmembrane region" description="Helical" evidence="5">
    <location>
        <begin position="861"/>
        <end position="887"/>
    </location>
</feature>
<feature type="compositionally biased region" description="Low complexity" evidence="4">
    <location>
        <begin position="951"/>
        <end position="962"/>
    </location>
</feature>
<evidence type="ECO:0000256" key="6">
    <source>
        <dbReference type="SAM" id="SignalP"/>
    </source>
</evidence>
<dbReference type="EMBL" id="CAEY01001378">
    <property type="status" value="NOT_ANNOTATED_CDS"/>
    <property type="molecule type" value="Genomic_DNA"/>
</dbReference>
<organism evidence="8 9">
    <name type="scientific">Tetranychus urticae</name>
    <name type="common">Two-spotted spider mite</name>
    <dbReference type="NCBI Taxonomy" id="32264"/>
    <lineage>
        <taxon>Eukaryota</taxon>
        <taxon>Metazoa</taxon>
        <taxon>Ecdysozoa</taxon>
        <taxon>Arthropoda</taxon>
        <taxon>Chelicerata</taxon>
        <taxon>Arachnida</taxon>
        <taxon>Acari</taxon>
        <taxon>Acariformes</taxon>
        <taxon>Trombidiformes</taxon>
        <taxon>Prostigmata</taxon>
        <taxon>Eleutherengona</taxon>
        <taxon>Raphignathae</taxon>
        <taxon>Tetranychoidea</taxon>
        <taxon>Tetranychidae</taxon>
        <taxon>Tetranychus</taxon>
    </lineage>
</organism>
<dbReference type="ESTHER" id="tetur-t1k3f3">
    <property type="family name" value="Neuroligin"/>
</dbReference>
<dbReference type="PROSITE" id="PS00941">
    <property type="entry name" value="CARBOXYLESTERASE_B_2"/>
    <property type="match status" value="1"/>
</dbReference>
<evidence type="ECO:0000256" key="1">
    <source>
        <dbReference type="ARBA" id="ARBA00005964"/>
    </source>
</evidence>
<dbReference type="EnsemblMetazoa" id="tetur04g08480.1">
    <property type="protein sequence ID" value="tetur04g08480.1"/>
    <property type="gene ID" value="tetur04g08480"/>
</dbReference>
<feature type="region of interest" description="Disordered" evidence="4">
    <location>
        <begin position="784"/>
        <end position="840"/>
    </location>
</feature>
<accession>T1K3F3</accession>
<evidence type="ECO:0000256" key="5">
    <source>
        <dbReference type="SAM" id="Phobius"/>
    </source>
</evidence>
<keyword evidence="9" id="KW-1185">Reference proteome</keyword>
<evidence type="ECO:0000256" key="4">
    <source>
        <dbReference type="SAM" id="MobiDB-lite"/>
    </source>
</evidence>
<keyword evidence="5" id="KW-0472">Membrane</keyword>
<evidence type="ECO:0000259" key="7">
    <source>
        <dbReference type="Pfam" id="PF00135"/>
    </source>
</evidence>
<keyword evidence="3" id="KW-0325">Glycoprotein</keyword>
<dbReference type="AlphaFoldDB" id="T1K3F3"/>
<feature type="domain" description="Carboxylesterase type B" evidence="7">
    <location>
        <begin position="472"/>
        <end position="733"/>
    </location>
</feature>
<evidence type="ECO:0000313" key="9">
    <source>
        <dbReference type="Proteomes" id="UP000015104"/>
    </source>
</evidence>
<dbReference type="InterPro" id="IPR029058">
    <property type="entry name" value="AB_hydrolase_fold"/>
</dbReference>
<feature type="compositionally biased region" description="Low complexity" evidence="4">
    <location>
        <begin position="1029"/>
        <end position="1059"/>
    </location>
</feature>
<feature type="signal peptide" evidence="6">
    <location>
        <begin position="1"/>
        <end position="23"/>
    </location>
</feature>
<feature type="domain" description="Carboxylesterase type B" evidence="7">
    <location>
        <begin position="109"/>
        <end position="443"/>
    </location>
</feature>
<keyword evidence="5" id="KW-0812">Transmembrane</keyword>
<feature type="region of interest" description="Disordered" evidence="4">
    <location>
        <begin position="443"/>
        <end position="469"/>
    </location>
</feature>
<keyword evidence="5" id="KW-1133">Transmembrane helix</keyword>
<feature type="compositionally biased region" description="Polar residues" evidence="4">
    <location>
        <begin position="980"/>
        <end position="994"/>
    </location>
</feature>
<feature type="region of interest" description="Disordered" evidence="4">
    <location>
        <begin position="950"/>
        <end position="1065"/>
    </location>
</feature>
<dbReference type="InterPro" id="IPR051093">
    <property type="entry name" value="Neuroligin/BSAL"/>
</dbReference>
<dbReference type="HOGENOM" id="CLU_006586_5_0_1"/>
<dbReference type="SUPFAM" id="SSF53474">
    <property type="entry name" value="alpha/beta-Hydrolases"/>
    <property type="match status" value="1"/>
</dbReference>
<keyword evidence="2 6" id="KW-0732">Signal</keyword>
<dbReference type="eggNOG" id="KOG1516">
    <property type="taxonomic scope" value="Eukaryota"/>
</dbReference>
<dbReference type="Pfam" id="PF00135">
    <property type="entry name" value="COesterase"/>
    <property type="match status" value="2"/>
</dbReference>
<feature type="compositionally biased region" description="Polar residues" evidence="4">
    <location>
        <begin position="809"/>
        <end position="820"/>
    </location>
</feature>
<dbReference type="STRING" id="32264.T1K3F3"/>
<reference evidence="8" key="2">
    <citation type="submission" date="2015-06" db="UniProtKB">
        <authorList>
            <consortium name="EnsemblMetazoa"/>
        </authorList>
    </citation>
    <scope>IDENTIFICATION</scope>
</reference>